<dbReference type="InParanoid" id="A8PCY9"/>
<protein>
    <submittedName>
        <fullName evidence="2">Uncharacterized protein</fullName>
    </submittedName>
</protein>
<evidence type="ECO:0000313" key="3">
    <source>
        <dbReference type="Proteomes" id="UP000001861"/>
    </source>
</evidence>
<evidence type="ECO:0000313" key="2">
    <source>
        <dbReference type="EMBL" id="EAU81289.2"/>
    </source>
</evidence>
<keyword evidence="3" id="KW-1185">Reference proteome</keyword>
<dbReference type="VEuPathDB" id="FungiDB:CC1G_07219"/>
<sequence length="1287" mass="144967">MSAPASDEALNPNHWTVTQSSDGSPVYTCRVCVNYNAHYLRHCLAHQRSQRHQQAILFSEIEQTEGETDFSRPPFPSNGDELVVDDVVRSIVSALHGNVPSNPPLPLYPENHPSLRGIRLQHDNHWETSPATGIDYGVFEDSLSLDSPPLQEVVTNTTKAIMEILDMDLSDVEWAERSDSEEDSETSVSNDLPTDDELYGFDEDDELEEEGPRKRPRGYQSDPQTARAWFPWQDKMTCTLDLLMHLPRSVFSQRQLELFLWLLRVNGIHDVPSVKTMKRINDSLQELCGVESVPYDGVMGNRYYVNKLSKILAQFYPEDCAKRVSEAAHGARWLHELSPEDSTPMIRRGGTDYYIHEPAMIVDGSCCVPFRWFRRKGRLFAEAWKMEIHTEVEGQSSWRVREDEVIEVMENLLWKNFPQLKEEYEHLGIPSPTQIHHIFRFIETPGQVRMPETVKWEYTDPTVGNKWRALALGHRVMALPMWLYCDDTSGNVSKRWNEHNSFLFTLAGLPLDHVTKEYNVHFLCTSNLAPPLEMLDGVVSQLEDCRECGVWAWDCKLQELVLVFPSVLALLGDNPMQSELACHIGLAGKYFCRVCWVHGADPPPDQADNVNARTSSRPSSPAPHSTTPPASPSMPPTQEANITETMASMVARIKRFISGDRLRNRNETEDKLRSYFTWAKDLGNLNRIKKEKTATGIKDTLQDFFLDKVHNAYKRIRGTGGRREALEEAFRCLPNEITSPVWRIKGLDPHRDTPVEILHVILLGIVKYFWRDLIHNQLDKKDDKKQLLMHRLSSLDVSALGFSPLRGRTLVQYAGSLTGGDFRAIAQVAPFVIYDLVDHECFEAWVALSKLVPKVWQREINDIDIYLEELEYDIEQFLLRTAQWTSQWFNKPKFHILRHLPDHIRRFGPAILFATETFESFNAVIRAKSVHSNRQAPSRDIARAFAQGNRVRHLLSGGRIFQLSPSSGPPVYPLSLDELSASANWTVAGDDVRQLVSTSTDTGATIASYLGLPISSRFTRTLAGQHFRLGSDDRKVRTFSSVVLGTGDVCKLGQHVLFTPTNEEGNGALWAVGAVREIVQVQGSLSSRRGGPDFVLVQNITSAGTSDKYHMPSLRMSSSYSLLKFDQIKCTVNVQHDCFTHHCDTTGFRIVRQERQNTALTTPVVEHRNYAEGLILNLAQMRNASLTSAARVPNPPLDFEATVFASARREVDRRKARAPVTSTSRGHPAPSAPSPSTGRTVGSIGHGGRSVAGTVQPSPLGLQSVASVGFQFVMESGRSESRAAELY</sequence>
<feature type="region of interest" description="Disordered" evidence="1">
    <location>
        <begin position="174"/>
        <end position="223"/>
    </location>
</feature>
<feature type="compositionally biased region" description="Acidic residues" evidence="1">
    <location>
        <begin position="174"/>
        <end position="185"/>
    </location>
</feature>
<feature type="compositionally biased region" description="Acidic residues" evidence="1">
    <location>
        <begin position="193"/>
        <end position="209"/>
    </location>
</feature>
<feature type="region of interest" description="Disordered" evidence="1">
    <location>
        <begin position="606"/>
        <end position="638"/>
    </location>
</feature>
<name>A8PCY9_COPC7</name>
<dbReference type="Proteomes" id="UP000001861">
    <property type="component" value="Unassembled WGS sequence"/>
</dbReference>
<feature type="region of interest" description="Disordered" evidence="1">
    <location>
        <begin position="1210"/>
        <end position="1256"/>
    </location>
</feature>
<evidence type="ECO:0000256" key="1">
    <source>
        <dbReference type="SAM" id="MobiDB-lite"/>
    </source>
</evidence>
<dbReference type="OrthoDB" id="2246127at2759"/>
<dbReference type="KEGG" id="cci:CC1G_07219"/>
<feature type="compositionally biased region" description="Low complexity" evidence="1">
    <location>
        <begin position="612"/>
        <end position="628"/>
    </location>
</feature>
<dbReference type="OMA" id="WRIREID"/>
<proteinExistence type="predicted"/>
<gene>
    <name evidence="2" type="ORF">CC1G_07219</name>
</gene>
<dbReference type="EMBL" id="AACS02000006">
    <property type="protein sequence ID" value="EAU81289.2"/>
    <property type="molecule type" value="Genomic_DNA"/>
</dbReference>
<reference evidence="2 3" key="1">
    <citation type="journal article" date="2010" name="Proc. Natl. Acad. Sci. U.S.A.">
        <title>Insights into evolution of multicellular fungi from the assembled chromosomes of the mushroom Coprinopsis cinerea (Coprinus cinereus).</title>
        <authorList>
            <person name="Stajich J.E."/>
            <person name="Wilke S.K."/>
            <person name="Ahren D."/>
            <person name="Au C.H."/>
            <person name="Birren B.W."/>
            <person name="Borodovsky M."/>
            <person name="Burns C."/>
            <person name="Canback B."/>
            <person name="Casselton L.A."/>
            <person name="Cheng C.K."/>
            <person name="Deng J."/>
            <person name="Dietrich F.S."/>
            <person name="Fargo D.C."/>
            <person name="Farman M.L."/>
            <person name="Gathman A.C."/>
            <person name="Goldberg J."/>
            <person name="Guigo R."/>
            <person name="Hoegger P.J."/>
            <person name="Hooker J.B."/>
            <person name="Huggins A."/>
            <person name="James T.Y."/>
            <person name="Kamada T."/>
            <person name="Kilaru S."/>
            <person name="Kodira C."/>
            <person name="Kues U."/>
            <person name="Kupfer D."/>
            <person name="Kwan H.S."/>
            <person name="Lomsadze A."/>
            <person name="Li W."/>
            <person name="Lilly W.W."/>
            <person name="Ma L.J."/>
            <person name="Mackey A.J."/>
            <person name="Manning G."/>
            <person name="Martin F."/>
            <person name="Muraguchi H."/>
            <person name="Natvig D.O."/>
            <person name="Palmerini H."/>
            <person name="Ramesh M.A."/>
            <person name="Rehmeyer C.J."/>
            <person name="Roe B.A."/>
            <person name="Shenoy N."/>
            <person name="Stanke M."/>
            <person name="Ter-Hovhannisyan V."/>
            <person name="Tunlid A."/>
            <person name="Velagapudi R."/>
            <person name="Vision T.J."/>
            <person name="Zeng Q."/>
            <person name="Zolan M.E."/>
            <person name="Pukkila P.J."/>
        </authorList>
    </citation>
    <scope>NUCLEOTIDE SEQUENCE [LARGE SCALE GENOMIC DNA]</scope>
    <source>
        <strain evidence="3">Okayama-7 / 130 / ATCC MYA-4618 / FGSC 9003</strain>
    </source>
</reference>
<accession>A8PCY9</accession>
<comment type="caution">
    <text evidence="2">The sequence shown here is derived from an EMBL/GenBank/DDBJ whole genome shotgun (WGS) entry which is preliminary data.</text>
</comment>
<dbReference type="PANTHER" id="PTHR31912:SF34">
    <property type="entry name" value="NOTOCHORD-RELATED PROTEIN"/>
    <property type="match status" value="1"/>
</dbReference>
<feature type="compositionally biased region" description="Polar residues" evidence="1">
    <location>
        <begin position="13"/>
        <end position="23"/>
    </location>
</feature>
<dbReference type="PANTHER" id="PTHR31912">
    <property type="entry name" value="IP13529P"/>
    <property type="match status" value="1"/>
</dbReference>
<dbReference type="RefSeq" id="XP_001840489.2">
    <property type="nucleotide sequence ID" value="XM_001840437.2"/>
</dbReference>
<dbReference type="GeneID" id="6017136"/>
<organism evidence="2 3">
    <name type="scientific">Coprinopsis cinerea (strain Okayama-7 / 130 / ATCC MYA-4618 / FGSC 9003)</name>
    <name type="common">Inky cap fungus</name>
    <name type="synonym">Hormographiella aspergillata</name>
    <dbReference type="NCBI Taxonomy" id="240176"/>
    <lineage>
        <taxon>Eukaryota</taxon>
        <taxon>Fungi</taxon>
        <taxon>Dikarya</taxon>
        <taxon>Basidiomycota</taxon>
        <taxon>Agaricomycotina</taxon>
        <taxon>Agaricomycetes</taxon>
        <taxon>Agaricomycetidae</taxon>
        <taxon>Agaricales</taxon>
        <taxon>Agaricineae</taxon>
        <taxon>Psathyrellaceae</taxon>
        <taxon>Coprinopsis</taxon>
    </lineage>
</organism>
<dbReference type="eggNOG" id="ENOG502SBYH">
    <property type="taxonomic scope" value="Eukaryota"/>
</dbReference>
<dbReference type="HOGENOM" id="CLU_004591_2_1_1"/>
<feature type="region of interest" description="Disordered" evidence="1">
    <location>
        <begin position="1"/>
        <end position="23"/>
    </location>
</feature>